<dbReference type="InterPro" id="IPR001849">
    <property type="entry name" value="PH_domain"/>
</dbReference>
<comment type="caution">
    <text evidence="2">The sequence shown here is derived from an EMBL/GenBank/DDBJ whole genome shotgun (WGS) entry which is preliminary data.</text>
</comment>
<feature type="domain" description="PH" evidence="1">
    <location>
        <begin position="22"/>
        <end position="129"/>
    </location>
</feature>
<dbReference type="InterPro" id="IPR011993">
    <property type="entry name" value="PH-like_dom_sf"/>
</dbReference>
<reference evidence="2 3" key="1">
    <citation type="journal article" date="2014" name="Genome Biol. Evol.">
        <title>The secreted proteins of Achlya hypogyna and Thraustotheca clavata identify the ancestral oomycete secretome and reveal gene acquisitions by horizontal gene transfer.</title>
        <authorList>
            <person name="Misner I."/>
            <person name="Blouin N."/>
            <person name="Leonard G."/>
            <person name="Richards T.A."/>
            <person name="Lane C.E."/>
        </authorList>
    </citation>
    <scope>NUCLEOTIDE SEQUENCE [LARGE SCALE GENOMIC DNA]</scope>
    <source>
        <strain evidence="2 3">ATCC 34112</strain>
    </source>
</reference>
<dbReference type="SUPFAM" id="SSF50729">
    <property type="entry name" value="PH domain-like"/>
    <property type="match status" value="1"/>
</dbReference>
<dbReference type="CDD" id="cd00821">
    <property type="entry name" value="PH"/>
    <property type="match status" value="1"/>
</dbReference>
<dbReference type="OrthoDB" id="63330at2759"/>
<evidence type="ECO:0000313" key="2">
    <source>
        <dbReference type="EMBL" id="OQR99174.1"/>
    </source>
</evidence>
<dbReference type="Pfam" id="PF00169">
    <property type="entry name" value="PH"/>
    <property type="match status" value="1"/>
</dbReference>
<dbReference type="EMBL" id="JNBS01001825">
    <property type="protein sequence ID" value="OQR99174.1"/>
    <property type="molecule type" value="Genomic_DNA"/>
</dbReference>
<dbReference type="PANTHER" id="PTHR31723">
    <property type="entry name" value="PATHOGENESIS-RELATED FAMILY PROTEIN"/>
    <property type="match status" value="1"/>
</dbReference>
<dbReference type="InterPro" id="IPR053218">
    <property type="entry name" value="Pathogen-related_defense"/>
</dbReference>
<dbReference type="SMART" id="SM00233">
    <property type="entry name" value="PH"/>
    <property type="match status" value="1"/>
</dbReference>
<dbReference type="PANTHER" id="PTHR31723:SF10">
    <property type="entry name" value="PATHOGEN-RELATED PROTEIN"/>
    <property type="match status" value="1"/>
</dbReference>
<sequence length="333" mass="38094">MDYEQIGDNFIDVRLQMLTKQTCLHASWLHMKQRLFLSGWKRRYCVLKQDRDRVYSYLHVYKGSNTVNDTLVETIPIRQIKTFCFHAPTKTSYVFEIFPFAPTSSPCLFSCSDEAIFREWETKCERASIDIVLDVMDCASELSTDCESERGTNKASKLASEGGLFEKLGRAYLKTFLADSTVTSDIGASKKLAERATMQLERKLEKRLQKWFTGSLDCGACFFNGIPIKGPHELPLQMALHMVSPGGWKWHVVEVYTGFPKATFRWRQVGYFYGTYEGTMGNGDMVELEGFCHLDFDEATKQPVRIQLYYQVDGLMTALHKFVVDKNSSPVTA</sequence>
<dbReference type="Gene3D" id="2.30.29.30">
    <property type="entry name" value="Pleckstrin-homology domain (PH domain)/Phosphotyrosine-binding domain (PTB)"/>
    <property type="match status" value="1"/>
</dbReference>
<name>A0A1V9ZMF4_9STRA</name>
<accession>A0A1V9ZMF4</accession>
<dbReference type="PROSITE" id="PS50003">
    <property type="entry name" value="PH_DOMAIN"/>
    <property type="match status" value="1"/>
</dbReference>
<evidence type="ECO:0000313" key="3">
    <source>
        <dbReference type="Proteomes" id="UP000243217"/>
    </source>
</evidence>
<proteinExistence type="predicted"/>
<dbReference type="AlphaFoldDB" id="A0A1V9ZMF4"/>
<organism evidence="2 3">
    <name type="scientific">Thraustotheca clavata</name>
    <dbReference type="NCBI Taxonomy" id="74557"/>
    <lineage>
        <taxon>Eukaryota</taxon>
        <taxon>Sar</taxon>
        <taxon>Stramenopiles</taxon>
        <taxon>Oomycota</taxon>
        <taxon>Saprolegniomycetes</taxon>
        <taxon>Saprolegniales</taxon>
        <taxon>Achlyaceae</taxon>
        <taxon>Thraustotheca</taxon>
    </lineage>
</organism>
<gene>
    <name evidence="2" type="ORF">THRCLA_06593</name>
</gene>
<protein>
    <recommendedName>
        <fullName evidence="1">PH domain-containing protein</fullName>
    </recommendedName>
</protein>
<dbReference type="Proteomes" id="UP000243217">
    <property type="component" value="Unassembled WGS sequence"/>
</dbReference>
<keyword evidence="3" id="KW-1185">Reference proteome</keyword>
<evidence type="ECO:0000259" key="1">
    <source>
        <dbReference type="PROSITE" id="PS50003"/>
    </source>
</evidence>